<keyword evidence="5 12" id="KW-0288">FMN</keyword>
<keyword evidence="8" id="KW-0694">RNA-binding</keyword>
<dbReference type="InterPro" id="IPR001269">
    <property type="entry name" value="DUS_fam"/>
</dbReference>
<evidence type="ECO:0000313" key="17">
    <source>
        <dbReference type="EMBL" id="TMQ64093.1"/>
    </source>
</evidence>
<comment type="catalytic activity">
    <reaction evidence="11">
        <text>a 5,6-dihydrouridine in tRNA + NAD(+) = a uridine in tRNA + NADH + H(+)</text>
        <dbReference type="Rhea" id="RHEA:54452"/>
        <dbReference type="Rhea" id="RHEA-COMP:13339"/>
        <dbReference type="Rhea" id="RHEA-COMP:13887"/>
        <dbReference type="ChEBI" id="CHEBI:15378"/>
        <dbReference type="ChEBI" id="CHEBI:57540"/>
        <dbReference type="ChEBI" id="CHEBI:57945"/>
        <dbReference type="ChEBI" id="CHEBI:65315"/>
        <dbReference type="ChEBI" id="CHEBI:74443"/>
    </reaction>
</comment>
<feature type="active site" description="Proton donor" evidence="13">
    <location>
        <position position="100"/>
    </location>
</feature>
<evidence type="ECO:0000256" key="10">
    <source>
        <dbReference type="ARBA" id="ARBA00048205"/>
    </source>
</evidence>
<feature type="binding site" evidence="14">
    <location>
        <position position="169"/>
    </location>
    <ligand>
        <name>FMN</name>
        <dbReference type="ChEBI" id="CHEBI:58210"/>
    </ligand>
</feature>
<accession>A0A538TKE9</accession>
<dbReference type="AlphaFoldDB" id="A0A538TKE9"/>
<dbReference type="GO" id="GO:0017150">
    <property type="term" value="F:tRNA dihydrouridine synthase activity"/>
    <property type="evidence" value="ECO:0007669"/>
    <property type="project" value="InterPro"/>
</dbReference>
<evidence type="ECO:0000259" key="16">
    <source>
        <dbReference type="Pfam" id="PF01207"/>
    </source>
</evidence>
<feature type="binding site" evidence="14">
    <location>
        <position position="70"/>
    </location>
    <ligand>
        <name>FMN</name>
        <dbReference type="ChEBI" id="CHEBI:58210"/>
    </ligand>
</feature>
<dbReference type="PANTHER" id="PTHR45846">
    <property type="entry name" value="TRNA-DIHYDROURIDINE(47) SYNTHASE [NAD(P)(+)]-LIKE"/>
    <property type="match status" value="1"/>
</dbReference>
<keyword evidence="14" id="KW-0547">Nucleotide-binding</keyword>
<organism evidence="17 18">
    <name type="scientific">Eiseniibacteriota bacterium</name>
    <dbReference type="NCBI Taxonomy" id="2212470"/>
    <lineage>
        <taxon>Bacteria</taxon>
        <taxon>Candidatus Eiseniibacteriota</taxon>
    </lineage>
</organism>
<dbReference type="NCBIfam" id="TIGR00737">
    <property type="entry name" value="nifR3_yhdG"/>
    <property type="match status" value="1"/>
</dbReference>
<feature type="domain" description="DUS-like FMN-binding" evidence="16">
    <location>
        <begin position="14"/>
        <end position="312"/>
    </location>
</feature>
<evidence type="ECO:0000256" key="11">
    <source>
        <dbReference type="ARBA" id="ARBA00048802"/>
    </source>
</evidence>
<keyword evidence="6 12" id="KW-0819">tRNA processing</keyword>
<evidence type="ECO:0000256" key="5">
    <source>
        <dbReference type="ARBA" id="ARBA00022643"/>
    </source>
</evidence>
<evidence type="ECO:0000256" key="12">
    <source>
        <dbReference type="PIRNR" id="PIRNR006621"/>
    </source>
</evidence>
<dbReference type="GO" id="GO:0050660">
    <property type="term" value="F:flavin adenine dinucleotide binding"/>
    <property type="evidence" value="ECO:0007669"/>
    <property type="project" value="InterPro"/>
</dbReference>
<feature type="binding site" evidence="14">
    <location>
        <position position="139"/>
    </location>
    <ligand>
        <name>FMN</name>
        <dbReference type="ChEBI" id="CHEBI:58210"/>
    </ligand>
</feature>
<dbReference type="CDD" id="cd02801">
    <property type="entry name" value="DUS_like_FMN"/>
    <property type="match status" value="1"/>
</dbReference>
<evidence type="ECO:0000256" key="3">
    <source>
        <dbReference type="ARBA" id="ARBA00022555"/>
    </source>
</evidence>
<dbReference type="GO" id="GO:0000049">
    <property type="term" value="F:tRNA binding"/>
    <property type="evidence" value="ECO:0007669"/>
    <property type="project" value="UniProtKB-KW"/>
</dbReference>
<dbReference type="Pfam" id="PF01207">
    <property type="entry name" value="Dus"/>
    <property type="match status" value="1"/>
</dbReference>
<sequence length="358" mass="38759">MQAGPIRLEGRVLLSPLCGVTDSPFRMLARKHGAAMVFCEMTSSDGLVRKNPKTFELLHYRPEERPIGAQLCGSDPSVMAEAARMVADLGFDTIDLNYGCPVRKVIARDAGAAMLTDMERLERVTSAVVNAVSLPVTAKIRIGWDQNSTNAPEVAGVLERAGVRWIAVHARARSEKFGGKAHWDVIARVKEATGLPVIGNGDVKTPEDAQRMIQETGCDGVMVGRGSFGNPWLFERAQRLLDGGDAGPEPTPRERIETAVTHLHDLARKKGDYASILMRKHIAWYVRGLYDNSTLCREINHAKTPAETEALLWSYLEKLESAPTPYAPVLDAADADAGGEDGEANGTATELNGSCASP</sequence>
<comment type="cofactor">
    <cofactor evidence="1 12 14">
        <name>FMN</name>
        <dbReference type="ChEBI" id="CHEBI:58210"/>
    </cofactor>
</comment>
<dbReference type="InterPro" id="IPR035587">
    <property type="entry name" value="DUS-like_FMN-bd"/>
</dbReference>
<reference evidence="17 18" key="1">
    <citation type="journal article" date="2019" name="Nat. Microbiol.">
        <title>Mediterranean grassland soil C-N compound turnover is dependent on rainfall and depth, and is mediated by genomically divergent microorganisms.</title>
        <authorList>
            <person name="Diamond S."/>
            <person name="Andeer P.F."/>
            <person name="Li Z."/>
            <person name="Crits-Christoph A."/>
            <person name="Burstein D."/>
            <person name="Anantharaman K."/>
            <person name="Lane K.R."/>
            <person name="Thomas B.C."/>
            <person name="Pan C."/>
            <person name="Northen T.R."/>
            <person name="Banfield J.F."/>
        </authorList>
    </citation>
    <scope>NUCLEOTIDE SEQUENCE [LARGE SCALE GENOMIC DNA]</scope>
    <source>
        <strain evidence="17">WS_9</strain>
    </source>
</reference>
<keyword evidence="3" id="KW-0820">tRNA-binding</keyword>
<dbReference type="PANTHER" id="PTHR45846:SF1">
    <property type="entry name" value="TRNA-DIHYDROURIDINE(47) SYNTHASE [NAD(P)(+)]-LIKE"/>
    <property type="match status" value="1"/>
</dbReference>
<evidence type="ECO:0000256" key="14">
    <source>
        <dbReference type="PIRSR" id="PIRSR006621-2"/>
    </source>
</evidence>
<evidence type="ECO:0000256" key="13">
    <source>
        <dbReference type="PIRSR" id="PIRSR006621-1"/>
    </source>
</evidence>
<evidence type="ECO:0000256" key="2">
    <source>
        <dbReference type="ARBA" id="ARBA00002790"/>
    </source>
</evidence>
<feature type="region of interest" description="Disordered" evidence="15">
    <location>
        <begin position="331"/>
        <end position="358"/>
    </location>
</feature>
<evidence type="ECO:0000313" key="18">
    <source>
        <dbReference type="Proteomes" id="UP000317691"/>
    </source>
</evidence>
<comment type="similarity">
    <text evidence="12">Belongs to the dus family.</text>
</comment>
<comment type="caution">
    <text evidence="17">The sequence shown here is derived from an EMBL/GenBank/DDBJ whole genome shotgun (WGS) entry which is preliminary data.</text>
</comment>
<dbReference type="PROSITE" id="PS01136">
    <property type="entry name" value="UPF0034"/>
    <property type="match status" value="1"/>
</dbReference>
<protein>
    <recommendedName>
        <fullName evidence="12">tRNA-dihydrouridine synthase</fullName>
        <ecNumber evidence="12">1.3.1.-</ecNumber>
    </recommendedName>
</protein>
<feature type="compositionally biased region" description="Acidic residues" evidence="15">
    <location>
        <begin position="333"/>
        <end position="343"/>
    </location>
</feature>
<keyword evidence="9 12" id="KW-0560">Oxidoreductase</keyword>
<dbReference type="Proteomes" id="UP000317691">
    <property type="component" value="Unassembled WGS sequence"/>
</dbReference>
<evidence type="ECO:0000256" key="9">
    <source>
        <dbReference type="ARBA" id="ARBA00023002"/>
    </source>
</evidence>
<dbReference type="EC" id="1.3.1.-" evidence="12"/>
<dbReference type="Gene3D" id="1.10.1200.80">
    <property type="entry name" value="Putative flavin oxidoreducatase, domain 2"/>
    <property type="match status" value="1"/>
</dbReference>
<evidence type="ECO:0000256" key="6">
    <source>
        <dbReference type="ARBA" id="ARBA00022694"/>
    </source>
</evidence>
<dbReference type="EMBL" id="VBOZ01000027">
    <property type="protein sequence ID" value="TMQ64093.1"/>
    <property type="molecule type" value="Genomic_DNA"/>
</dbReference>
<dbReference type="PIRSF" id="PIRSF006621">
    <property type="entry name" value="Dus"/>
    <property type="match status" value="1"/>
</dbReference>
<comment type="catalytic activity">
    <reaction evidence="10">
        <text>a 5,6-dihydrouridine in tRNA + NADP(+) = a uridine in tRNA + NADPH + H(+)</text>
        <dbReference type="Rhea" id="RHEA:23624"/>
        <dbReference type="Rhea" id="RHEA-COMP:13339"/>
        <dbReference type="Rhea" id="RHEA-COMP:13887"/>
        <dbReference type="ChEBI" id="CHEBI:15378"/>
        <dbReference type="ChEBI" id="CHEBI:57783"/>
        <dbReference type="ChEBI" id="CHEBI:58349"/>
        <dbReference type="ChEBI" id="CHEBI:65315"/>
        <dbReference type="ChEBI" id="CHEBI:74443"/>
    </reaction>
</comment>
<dbReference type="InterPro" id="IPR013785">
    <property type="entry name" value="Aldolase_TIM"/>
</dbReference>
<comment type="function">
    <text evidence="2 12">Catalyzes the synthesis of 5,6-dihydrouridine (D), a modified base found in the D-loop of most tRNAs, via the reduction of the C5-C6 double bond in target uridines.</text>
</comment>
<proteinExistence type="inferred from homology"/>
<evidence type="ECO:0000256" key="4">
    <source>
        <dbReference type="ARBA" id="ARBA00022630"/>
    </source>
</evidence>
<gene>
    <name evidence="17" type="primary">dusB</name>
    <name evidence="17" type="ORF">E6K79_08350</name>
</gene>
<dbReference type="InterPro" id="IPR024036">
    <property type="entry name" value="tRNA-dHydroUridine_Synthase_C"/>
</dbReference>
<name>A0A538TKE9_UNCEI</name>
<keyword evidence="4 12" id="KW-0285">Flavoprotein</keyword>
<dbReference type="SUPFAM" id="SSF51395">
    <property type="entry name" value="FMN-linked oxidoreductases"/>
    <property type="match status" value="1"/>
</dbReference>
<evidence type="ECO:0000256" key="15">
    <source>
        <dbReference type="SAM" id="MobiDB-lite"/>
    </source>
</evidence>
<evidence type="ECO:0000256" key="7">
    <source>
        <dbReference type="ARBA" id="ARBA00022857"/>
    </source>
</evidence>
<dbReference type="InterPro" id="IPR018517">
    <property type="entry name" value="tRNA_hU_synthase_CS"/>
</dbReference>
<evidence type="ECO:0000256" key="1">
    <source>
        <dbReference type="ARBA" id="ARBA00001917"/>
    </source>
</evidence>
<dbReference type="InterPro" id="IPR004652">
    <property type="entry name" value="DusB-like"/>
</dbReference>
<dbReference type="Gene3D" id="3.20.20.70">
    <property type="entry name" value="Aldolase class I"/>
    <property type="match status" value="1"/>
</dbReference>
<evidence type="ECO:0000256" key="8">
    <source>
        <dbReference type="ARBA" id="ARBA00022884"/>
    </source>
</evidence>
<keyword evidence="7" id="KW-0521">NADP</keyword>
<feature type="binding site" evidence="14">
    <location>
        <begin position="224"/>
        <end position="225"/>
    </location>
    <ligand>
        <name>FMN</name>
        <dbReference type="ChEBI" id="CHEBI:58210"/>
    </ligand>
</feature>